<dbReference type="EMBL" id="BK014922">
    <property type="protein sequence ID" value="DAD82615.1"/>
    <property type="molecule type" value="Genomic_DNA"/>
</dbReference>
<evidence type="ECO:0000256" key="1">
    <source>
        <dbReference type="SAM" id="Coils"/>
    </source>
</evidence>
<organism evidence="2">
    <name type="scientific">Siphoviridae sp. ctMM521</name>
    <dbReference type="NCBI Taxonomy" id="2826259"/>
    <lineage>
        <taxon>Viruses</taxon>
        <taxon>Duplodnaviria</taxon>
        <taxon>Heunggongvirae</taxon>
        <taxon>Uroviricota</taxon>
        <taxon>Caudoviricetes</taxon>
    </lineage>
</organism>
<reference evidence="2" key="1">
    <citation type="journal article" date="2021" name="Proc. Natl. Acad. Sci. U.S.A.">
        <title>A Catalog of Tens of Thousands of Viruses from Human Metagenomes Reveals Hidden Associations with Chronic Diseases.</title>
        <authorList>
            <person name="Tisza M.J."/>
            <person name="Buck C.B."/>
        </authorList>
    </citation>
    <scope>NUCLEOTIDE SEQUENCE</scope>
    <source>
        <strain evidence="2">CtMM521</strain>
    </source>
</reference>
<sequence length="83" mass="9969">MNATTILCILLLSLYLVLAVFWIVRSIIDTIDDRKREKRNAALEAEREARNAKWEAERQQLERERAIREVEFHEARMKELEQK</sequence>
<accession>A0A8S5MKP1</accession>
<protein>
    <submittedName>
        <fullName evidence="2">ATP synthase</fullName>
    </submittedName>
</protein>
<proteinExistence type="predicted"/>
<name>A0A8S5MKP1_9CAUD</name>
<feature type="coiled-coil region" evidence="1">
    <location>
        <begin position="28"/>
        <end position="83"/>
    </location>
</feature>
<evidence type="ECO:0000313" key="2">
    <source>
        <dbReference type="EMBL" id="DAD82615.1"/>
    </source>
</evidence>
<keyword evidence="1" id="KW-0175">Coiled coil</keyword>